<accession>A0ABP1H4D3</accession>
<sequence length="125" mass="14654">MLKIEIFGMSYKLAVVICSYMRSDRTLIQNLQRIYVHKSSYMLLSSRTDHQMISDTVIKIFVLNIILQMVEEYNSARYWAYNVGQQCLKVKFVNDILHCANSTYVELYSELITQQSSVNSCLLRH</sequence>
<protein>
    <submittedName>
        <fullName evidence="1">Hypothetical_protein</fullName>
    </submittedName>
</protein>
<reference evidence="1 2" key="1">
    <citation type="submission" date="2024-07" db="EMBL/GenBank/DDBJ databases">
        <authorList>
            <person name="Akdeniz Z."/>
        </authorList>
    </citation>
    <scope>NUCLEOTIDE SEQUENCE [LARGE SCALE GENOMIC DNA]</scope>
</reference>
<dbReference type="Proteomes" id="UP001642409">
    <property type="component" value="Unassembled WGS sequence"/>
</dbReference>
<evidence type="ECO:0000313" key="1">
    <source>
        <dbReference type="EMBL" id="CAL5985810.1"/>
    </source>
</evidence>
<keyword evidence="2" id="KW-1185">Reference proteome</keyword>
<evidence type="ECO:0000313" key="2">
    <source>
        <dbReference type="Proteomes" id="UP001642409"/>
    </source>
</evidence>
<organism evidence="1 2">
    <name type="scientific">Hexamita inflata</name>
    <dbReference type="NCBI Taxonomy" id="28002"/>
    <lineage>
        <taxon>Eukaryota</taxon>
        <taxon>Metamonada</taxon>
        <taxon>Diplomonadida</taxon>
        <taxon>Hexamitidae</taxon>
        <taxon>Hexamitinae</taxon>
        <taxon>Hexamita</taxon>
    </lineage>
</organism>
<name>A0ABP1H4D3_9EUKA</name>
<gene>
    <name evidence="1" type="ORF">HINF_LOCUS9110</name>
</gene>
<dbReference type="EMBL" id="CAXDID020000019">
    <property type="protein sequence ID" value="CAL5985810.1"/>
    <property type="molecule type" value="Genomic_DNA"/>
</dbReference>
<proteinExistence type="predicted"/>
<comment type="caution">
    <text evidence="1">The sequence shown here is derived from an EMBL/GenBank/DDBJ whole genome shotgun (WGS) entry which is preliminary data.</text>
</comment>